<dbReference type="EMBL" id="CABPRJ010000957">
    <property type="protein sequence ID" value="VVC32527.1"/>
    <property type="molecule type" value="Genomic_DNA"/>
</dbReference>
<evidence type="ECO:0000256" key="3">
    <source>
        <dbReference type="ARBA" id="ARBA00023157"/>
    </source>
</evidence>
<keyword evidence="6" id="KW-1133">Transmembrane helix</keyword>
<sequence>MQNTVINTNIKYFIIFEYTNIQVYFLIFKKKVHIYLKMSNEIQNSDSNPCLQEQKLSLKCLQDNFGDKTKCEPEIENYKDCKTFWYDLFRERKRNNIKPYMPSLKERIEIKKEFMSGHTN</sequence>
<keyword evidence="6" id="KW-0812">Transmembrane</keyword>
<dbReference type="PANTHER" id="PTHR46811">
    <property type="entry name" value="COILED-COIL-HELIX-COILED-COIL-HELIX DOMAIN-CONTAINING PROTEIN 7"/>
    <property type="match status" value="1"/>
</dbReference>
<dbReference type="InterPro" id="IPR051040">
    <property type="entry name" value="COX23"/>
</dbReference>
<comment type="subcellular location">
    <subcellularLocation>
        <location evidence="1">Mitochondrion intermembrane space</location>
    </subcellularLocation>
</comment>
<dbReference type="GO" id="GO:0033108">
    <property type="term" value="P:mitochondrial respiratory chain complex assembly"/>
    <property type="evidence" value="ECO:0007669"/>
    <property type="project" value="TreeGrafter"/>
</dbReference>
<dbReference type="Proteomes" id="UP000325440">
    <property type="component" value="Unassembled WGS sequence"/>
</dbReference>
<keyword evidence="6" id="KW-0472">Membrane</keyword>
<evidence type="ECO:0000256" key="5">
    <source>
        <dbReference type="ARBA" id="ARBA00039509"/>
    </source>
</evidence>
<evidence type="ECO:0000256" key="4">
    <source>
        <dbReference type="ARBA" id="ARBA00038205"/>
    </source>
</evidence>
<evidence type="ECO:0000256" key="6">
    <source>
        <dbReference type="SAM" id="Phobius"/>
    </source>
</evidence>
<reference evidence="7 8" key="1">
    <citation type="submission" date="2019-08" db="EMBL/GenBank/DDBJ databases">
        <authorList>
            <person name="Alioto T."/>
            <person name="Alioto T."/>
            <person name="Gomez Garrido J."/>
        </authorList>
    </citation>
    <scope>NUCLEOTIDE SEQUENCE [LARGE SCALE GENOMIC DNA]</scope>
</reference>
<dbReference type="OrthoDB" id="9971592at2759"/>
<keyword evidence="3" id="KW-1015">Disulfide bond</keyword>
<dbReference type="PANTHER" id="PTHR46811:SF1">
    <property type="entry name" value="COILED-COIL-HELIX-COILED-COIL-HELIX DOMAIN-CONTAINING PROTEIN 7"/>
    <property type="match status" value="1"/>
</dbReference>
<keyword evidence="8" id="KW-1185">Reference proteome</keyword>
<dbReference type="InterPro" id="IPR009069">
    <property type="entry name" value="Cys_alpha_HP_mot_SF"/>
</dbReference>
<name>A0A5E4MNT8_9HEMI</name>
<dbReference type="AlphaFoldDB" id="A0A5E4MNT8"/>
<comment type="similarity">
    <text evidence="4">Belongs to the CHCHD7 family.</text>
</comment>
<accession>A0A5E4MNT8</accession>
<feature type="transmembrane region" description="Helical" evidence="6">
    <location>
        <begin position="12"/>
        <end position="28"/>
    </location>
</feature>
<dbReference type="PROSITE" id="PS51808">
    <property type="entry name" value="CHCH"/>
    <property type="match status" value="1"/>
</dbReference>
<proteinExistence type="inferred from homology"/>
<evidence type="ECO:0000313" key="8">
    <source>
        <dbReference type="Proteomes" id="UP000325440"/>
    </source>
</evidence>
<evidence type="ECO:0000313" key="7">
    <source>
        <dbReference type="EMBL" id="VVC32527.1"/>
    </source>
</evidence>
<gene>
    <name evidence="7" type="ORF">CINCED_3A007185</name>
</gene>
<dbReference type="GO" id="GO:0005758">
    <property type="term" value="C:mitochondrial intermembrane space"/>
    <property type="evidence" value="ECO:0007669"/>
    <property type="project" value="UniProtKB-SubCell"/>
</dbReference>
<organism evidence="7 8">
    <name type="scientific">Cinara cedri</name>
    <dbReference type="NCBI Taxonomy" id="506608"/>
    <lineage>
        <taxon>Eukaryota</taxon>
        <taxon>Metazoa</taxon>
        <taxon>Ecdysozoa</taxon>
        <taxon>Arthropoda</taxon>
        <taxon>Hexapoda</taxon>
        <taxon>Insecta</taxon>
        <taxon>Pterygota</taxon>
        <taxon>Neoptera</taxon>
        <taxon>Paraneoptera</taxon>
        <taxon>Hemiptera</taxon>
        <taxon>Sternorrhyncha</taxon>
        <taxon>Aphidomorpha</taxon>
        <taxon>Aphidoidea</taxon>
        <taxon>Aphididae</taxon>
        <taxon>Lachninae</taxon>
        <taxon>Cinara</taxon>
    </lineage>
</organism>
<evidence type="ECO:0000256" key="1">
    <source>
        <dbReference type="ARBA" id="ARBA00004569"/>
    </source>
</evidence>
<dbReference type="SUPFAM" id="SSF47072">
    <property type="entry name" value="Cysteine alpha-hairpin motif"/>
    <property type="match status" value="1"/>
</dbReference>
<evidence type="ECO:0000256" key="2">
    <source>
        <dbReference type="ARBA" id="ARBA00023128"/>
    </source>
</evidence>
<protein>
    <recommendedName>
        <fullName evidence="5">Coiled-coil-helix-coiled-coil-helix domain-containing protein 7</fullName>
    </recommendedName>
</protein>
<keyword evidence="2" id="KW-0496">Mitochondrion</keyword>